<organism evidence="1 2">
    <name type="scientific">Nocardia amamiensis</name>
    <dbReference type="NCBI Taxonomy" id="404578"/>
    <lineage>
        <taxon>Bacteria</taxon>
        <taxon>Bacillati</taxon>
        <taxon>Actinomycetota</taxon>
        <taxon>Actinomycetes</taxon>
        <taxon>Mycobacteriales</taxon>
        <taxon>Nocardiaceae</taxon>
        <taxon>Nocardia</taxon>
    </lineage>
</organism>
<protein>
    <recommendedName>
        <fullName evidence="3">Ferrochelatase</fullName>
    </recommendedName>
</protein>
<evidence type="ECO:0008006" key="3">
    <source>
        <dbReference type="Google" id="ProtNLM"/>
    </source>
</evidence>
<accession>A0ABS0D2E0</accession>
<dbReference type="RefSeq" id="WP_195134184.1">
    <property type="nucleotide sequence ID" value="NZ_JADLQX010000102.1"/>
</dbReference>
<comment type="caution">
    <text evidence="1">The sequence shown here is derived from an EMBL/GenBank/DDBJ whole genome shotgun (WGS) entry which is preliminary data.</text>
</comment>
<evidence type="ECO:0000313" key="2">
    <source>
        <dbReference type="Proteomes" id="UP000702209"/>
    </source>
</evidence>
<reference evidence="1 2" key="1">
    <citation type="submission" date="2020-10" db="EMBL/GenBank/DDBJ databases">
        <title>Identification of Nocardia species via Next-generation sequencing and recognition of intraspecies genetic diversity.</title>
        <authorList>
            <person name="Li P."/>
            <person name="Li P."/>
            <person name="Lu B."/>
        </authorList>
    </citation>
    <scope>NUCLEOTIDE SEQUENCE [LARGE SCALE GENOMIC DNA]</scope>
    <source>
        <strain evidence="1 2">BJ06-0157</strain>
    </source>
</reference>
<name>A0ABS0D2E0_9NOCA</name>
<sequence>MLRAALDRRVCELASAYLRLKAEIGEMSLGDGQLARSYASYGDVLMEVMLADLQPQIEKFLGTAVLPTHSYARLYRRSDELKRHTDRLACEVAVSLTLGRDTDVLWPLYVQGTGSALRFDLDPGDCVVYAGSRCNHWRDPFDGEWQAQATWHYVRAEGQHVEWAFDKRPALGRHVGTRRL</sequence>
<gene>
    <name evidence="1" type="ORF">IU459_36705</name>
</gene>
<proteinExistence type="predicted"/>
<dbReference type="EMBL" id="JADLQX010000102">
    <property type="protein sequence ID" value="MBF6303008.1"/>
    <property type="molecule type" value="Genomic_DNA"/>
</dbReference>
<evidence type="ECO:0000313" key="1">
    <source>
        <dbReference type="EMBL" id="MBF6303008.1"/>
    </source>
</evidence>
<dbReference type="Proteomes" id="UP000702209">
    <property type="component" value="Unassembled WGS sequence"/>
</dbReference>
<keyword evidence="2" id="KW-1185">Reference proteome</keyword>